<dbReference type="InterPro" id="IPR003591">
    <property type="entry name" value="Leu-rich_rpt_typical-subtyp"/>
</dbReference>
<evidence type="ECO:0000256" key="13">
    <source>
        <dbReference type="SAM" id="SignalP"/>
    </source>
</evidence>
<dbReference type="PROSITE" id="PS51450">
    <property type="entry name" value="LRR"/>
    <property type="match status" value="4"/>
</dbReference>
<evidence type="ECO:0000256" key="1">
    <source>
        <dbReference type="ARBA" id="ARBA00004251"/>
    </source>
</evidence>
<keyword evidence="10" id="KW-0675">Receptor</keyword>
<keyword evidence="16" id="KW-1185">Reference proteome</keyword>
<evidence type="ECO:0000256" key="6">
    <source>
        <dbReference type="ARBA" id="ARBA00022729"/>
    </source>
</evidence>
<dbReference type="EMBL" id="JBBPBN010000030">
    <property type="protein sequence ID" value="KAK9004749.1"/>
    <property type="molecule type" value="Genomic_DNA"/>
</dbReference>
<feature type="transmembrane region" description="Helical" evidence="12">
    <location>
        <begin position="893"/>
        <end position="914"/>
    </location>
</feature>
<dbReference type="Gene3D" id="3.80.10.10">
    <property type="entry name" value="Ribonuclease Inhibitor"/>
    <property type="match status" value="6"/>
</dbReference>
<evidence type="ECO:0000256" key="5">
    <source>
        <dbReference type="ARBA" id="ARBA00022692"/>
    </source>
</evidence>
<feature type="signal peptide" evidence="13">
    <location>
        <begin position="1"/>
        <end position="24"/>
    </location>
</feature>
<dbReference type="Pfam" id="PF00560">
    <property type="entry name" value="LRR_1"/>
    <property type="match status" value="9"/>
</dbReference>
<dbReference type="InterPro" id="IPR051502">
    <property type="entry name" value="RLP_Defense_Trigger"/>
</dbReference>
<accession>A0ABR2QW49</accession>
<keyword evidence="4" id="KW-0433">Leucine-rich repeat</keyword>
<dbReference type="Proteomes" id="UP001396334">
    <property type="component" value="Unassembled WGS sequence"/>
</dbReference>
<organism evidence="15 16">
    <name type="scientific">Hibiscus sabdariffa</name>
    <name type="common">roselle</name>
    <dbReference type="NCBI Taxonomy" id="183260"/>
    <lineage>
        <taxon>Eukaryota</taxon>
        <taxon>Viridiplantae</taxon>
        <taxon>Streptophyta</taxon>
        <taxon>Embryophyta</taxon>
        <taxon>Tracheophyta</taxon>
        <taxon>Spermatophyta</taxon>
        <taxon>Magnoliopsida</taxon>
        <taxon>eudicotyledons</taxon>
        <taxon>Gunneridae</taxon>
        <taxon>Pentapetalae</taxon>
        <taxon>rosids</taxon>
        <taxon>malvids</taxon>
        <taxon>Malvales</taxon>
        <taxon>Malvaceae</taxon>
        <taxon>Malvoideae</taxon>
        <taxon>Hibiscus</taxon>
    </lineage>
</organism>
<dbReference type="Pfam" id="PF13855">
    <property type="entry name" value="LRR_8"/>
    <property type="match status" value="1"/>
</dbReference>
<sequence>MNEMRSLKLIILLNLVILLTQIDGRKACYEEERKGLLELKTYLKLQVVNGSEHALLPSWVDEPNNDCCSWDRVTCNSTTGHVVVLSLSNMPEYDILNTSFQCFDGAGSSPYLNISLFQSFKELKALNLSYNCIKRIEKQGLLRLQQLETLDLSFNRLTSPDIVGFLGSIPSLKSLDISFNGMRGSLLNQDLIPFGRLEVLDLSHNQLEGSIPQNIGKLSSLKALYLASNQFNSSLTIPGFCESRRLQVLDIHANRFEGTLPPCLSNFTSLTILDLHDNLFTGPFAPSSIQSLRFLQFIDISNNYFEGSFSLSSIFNHSKLEVVVLESREGRLQIDNDDEAGIPLFQLKALRLSHCNMKNTPRFLLNQHRLTRIDISHNKLIGAFPSWLIENNTDLNFLNLRNNSFSGKIDLPPKDTRSSMGHLDVSYNHIEGNLPKDLGLVLPNLHCLNLSYNSIKGELPSSIGAMRKLLLLDLSFNDLSGEVPVELAKNCIHLLGLMLNNNNFHGGFFSSHFNLSNIRVLKLGNNEFTGSLITKKEFYGGMKILDVSNNNMTGKIPSEIAGEVILLQNNSFEGQIPCEGFFGTDVIDISHNFLSGPIPSCLSPEALSSVSLLNLRDNRLSGNIPAQIGLLPGLRILLLGNNRFDGSIPAQLCQLRSISIMDLSNNSFTGTIPSCLSNVAFGTYSRDFFVQSTFSYWFSQEEFIPYFADLRQEIYDASSFWNSVQLEDEYVYKIEFVTKNSLLSYKGDILNYMSGLDLSCNNLTGVIPQSLGKLTSLHALNLSHNHLTGFIPVSFSDLSQVESLDFSYNNLSGKIPSELVDLNFLAVFSVAHNNLSGRVPDKGQFATFGISSYEGNPFLSEIPSEKNRSQVVAASFPSDETEEKWYYVDRSSFFASFFATYCVVLLTLGAVLYINPYWRRRWSQFIENCIYSCYYFVVDALSKLATNFNY</sequence>
<keyword evidence="9 12" id="KW-0472">Membrane</keyword>
<evidence type="ECO:0000256" key="7">
    <source>
        <dbReference type="ARBA" id="ARBA00022737"/>
    </source>
</evidence>
<reference evidence="15 16" key="1">
    <citation type="journal article" date="2024" name="G3 (Bethesda)">
        <title>Genome assembly of Hibiscus sabdariffa L. provides insights into metabolisms of medicinal natural products.</title>
        <authorList>
            <person name="Kim T."/>
        </authorList>
    </citation>
    <scope>NUCLEOTIDE SEQUENCE [LARGE SCALE GENOMIC DNA]</scope>
    <source>
        <strain evidence="15">TK-2024</strain>
        <tissue evidence="15">Old leaves</tissue>
    </source>
</reference>
<evidence type="ECO:0000256" key="11">
    <source>
        <dbReference type="ARBA" id="ARBA00023180"/>
    </source>
</evidence>
<evidence type="ECO:0000313" key="16">
    <source>
        <dbReference type="Proteomes" id="UP001396334"/>
    </source>
</evidence>
<dbReference type="InterPro" id="IPR013210">
    <property type="entry name" value="LRR_N_plant-typ"/>
</dbReference>
<dbReference type="InterPro" id="IPR001611">
    <property type="entry name" value="Leu-rich_rpt"/>
</dbReference>
<evidence type="ECO:0000313" key="15">
    <source>
        <dbReference type="EMBL" id="KAK9004749.1"/>
    </source>
</evidence>
<dbReference type="SMART" id="SM00369">
    <property type="entry name" value="LRR_TYP"/>
    <property type="match status" value="8"/>
</dbReference>
<dbReference type="PRINTS" id="PR00019">
    <property type="entry name" value="LEURICHRPT"/>
</dbReference>
<evidence type="ECO:0000256" key="8">
    <source>
        <dbReference type="ARBA" id="ARBA00022989"/>
    </source>
</evidence>
<feature type="domain" description="Leucine-rich repeat-containing N-terminal plant-type" evidence="14">
    <location>
        <begin position="31"/>
        <end position="76"/>
    </location>
</feature>
<keyword evidence="8 12" id="KW-1133">Transmembrane helix</keyword>
<keyword evidence="3" id="KW-1003">Cell membrane</keyword>
<name>A0ABR2QW49_9ROSI</name>
<evidence type="ECO:0000256" key="3">
    <source>
        <dbReference type="ARBA" id="ARBA00022475"/>
    </source>
</evidence>
<dbReference type="PANTHER" id="PTHR48062">
    <property type="entry name" value="RECEPTOR-LIKE PROTEIN 14"/>
    <property type="match status" value="1"/>
</dbReference>
<comment type="similarity">
    <text evidence="2">Belongs to the RLP family.</text>
</comment>
<keyword evidence="6 13" id="KW-0732">Signal</keyword>
<dbReference type="Pfam" id="PF08263">
    <property type="entry name" value="LRRNT_2"/>
    <property type="match status" value="1"/>
</dbReference>
<evidence type="ECO:0000256" key="12">
    <source>
        <dbReference type="SAM" id="Phobius"/>
    </source>
</evidence>
<keyword evidence="7" id="KW-0677">Repeat</keyword>
<keyword evidence="11" id="KW-0325">Glycoprotein</keyword>
<keyword evidence="5 12" id="KW-0812">Transmembrane</keyword>
<evidence type="ECO:0000259" key="14">
    <source>
        <dbReference type="Pfam" id="PF08263"/>
    </source>
</evidence>
<evidence type="ECO:0000256" key="9">
    <source>
        <dbReference type="ARBA" id="ARBA00023136"/>
    </source>
</evidence>
<evidence type="ECO:0000256" key="10">
    <source>
        <dbReference type="ARBA" id="ARBA00023170"/>
    </source>
</evidence>
<dbReference type="SUPFAM" id="SSF52047">
    <property type="entry name" value="RNI-like"/>
    <property type="match status" value="2"/>
</dbReference>
<feature type="chain" id="PRO_5046381381" description="Leucine-rich repeat-containing N-terminal plant-type domain-containing protein" evidence="13">
    <location>
        <begin position="25"/>
        <end position="950"/>
    </location>
</feature>
<gene>
    <name evidence="15" type="ORF">V6N11_042206</name>
</gene>
<evidence type="ECO:0000256" key="2">
    <source>
        <dbReference type="ARBA" id="ARBA00009592"/>
    </source>
</evidence>
<evidence type="ECO:0000256" key="4">
    <source>
        <dbReference type="ARBA" id="ARBA00022614"/>
    </source>
</evidence>
<dbReference type="InterPro" id="IPR032675">
    <property type="entry name" value="LRR_dom_sf"/>
</dbReference>
<comment type="subcellular location">
    <subcellularLocation>
        <location evidence="1">Cell membrane</location>
        <topology evidence="1">Single-pass type I membrane protein</topology>
    </subcellularLocation>
</comment>
<comment type="caution">
    <text evidence="15">The sequence shown here is derived from an EMBL/GenBank/DDBJ whole genome shotgun (WGS) entry which is preliminary data.</text>
</comment>
<protein>
    <recommendedName>
        <fullName evidence="14">Leucine-rich repeat-containing N-terminal plant-type domain-containing protein</fullName>
    </recommendedName>
</protein>
<dbReference type="PANTHER" id="PTHR48062:SF52">
    <property type="entry name" value="RECEPTOR-LIKE PROTEIN 8-RELATED"/>
    <property type="match status" value="1"/>
</dbReference>
<proteinExistence type="inferred from homology"/>